<evidence type="ECO:0000313" key="3">
    <source>
        <dbReference type="Proteomes" id="UP001054945"/>
    </source>
</evidence>
<protein>
    <submittedName>
        <fullName evidence="2">BCL9 domain-containing protein</fullName>
    </submittedName>
</protein>
<dbReference type="EMBL" id="BPLR01007690">
    <property type="protein sequence ID" value="GIY18889.1"/>
    <property type="molecule type" value="Genomic_DNA"/>
</dbReference>
<comment type="caution">
    <text evidence="2">The sequence shown here is derived from an EMBL/GenBank/DDBJ whole genome shotgun (WGS) entry which is preliminary data.</text>
</comment>
<gene>
    <name evidence="2" type="primary">AVEN_235362_1</name>
    <name evidence="2" type="ORF">CEXT_145001</name>
</gene>
<sequence>MSCNLKQRPSRLGTLKWLIDHVYQEKEEDIADFLDENYSADDLRGICAGQDAFNNVYWYLDDSALSWIINGEQSCYITPTDKSDECEKNSTMNHCDGHLNINESVCSIGNSLDGSTMDIKPNTETNMCPNLCSTSCATPCGKQDNCVYSSANTAHCGKSTNCNTSPTSIATTSTMSLSQENAQEVNLQQPLSDIPSDSSSVASNKENAPPSSGNTGNEVPPMSAITNMLGSTSTPTTTASVQPLPSNMVNKTSFQMETQYMQQQSQIFVFSTALANKAAESYLSGHFPSIIAFHCAQPGTKSFLEKYPLKVQQFNRQNPAALLNSMAHAKPTGRQMKTMNQFPTPHNLNNRFPGPSSGPVMSPCSGSCNMHSTGMCSIPRPPSSWPNNCGGANMMPPMSNDLCQQPWSAQQFPPGASTSAMNSRFPLPSKHGCKANGSNRKSTFRVHE</sequence>
<feature type="compositionally biased region" description="Low complexity" evidence="1">
    <location>
        <begin position="192"/>
        <end position="203"/>
    </location>
</feature>
<name>A0AAV4RAR2_CAEEX</name>
<feature type="compositionally biased region" description="Polar residues" evidence="1">
    <location>
        <begin position="174"/>
        <end position="191"/>
    </location>
</feature>
<evidence type="ECO:0000256" key="1">
    <source>
        <dbReference type="SAM" id="MobiDB-lite"/>
    </source>
</evidence>
<dbReference type="AlphaFoldDB" id="A0AAV4RAR2"/>
<proteinExistence type="predicted"/>
<keyword evidence="3" id="KW-1185">Reference proteome</keyword>
<feature type="compositionally biased region" description="Polar residues" evidence="1">
    <location>
        <begin position="408"/>
        <end position="422"/>
    </location>
</feature>
<evidence type="ECO:0000313" key="2">
    <source>
        <dbReference type="EMBL" id="GIY18889.1"/>
    </source>
</evidence>
<reference evidence="2 3" key="1">
    <citation type="submission" date="2021-06" db="EMBL/GenBank/DDBJ databases">
        <title>Caerostris extrusa draft genome.</title>
        <authorList>
            <person name="Kono N."/>
            <person name="Arakawa K."/>
        </authorList>
    </citation>
    <scope>NUCLEOTIDE SEQUENCE [LARGE SCALE GENOMIC DNA]</scope>
</reference>
<dbReference type="Proteomes" id="UP001054945">
    <property type="component" value="Unassembled WGS sequence"/>
</dbReference>
<accession>A0AAV4RAR2</accession>
<feature type="compositionally biased region" description="Polar residues" evidence="1">
    <location>
        <begin position="204"/>
        <end position="217"/>
    </location>
</feature>
<organism evidence="2 3">
    <name type="scientific">Caerostris extrusa</name>
    <name type="common">Bark spider</name>
    <name type="synonym">Caerostris bankana</name>
    <dbReference type="NCBI Taxonomy" id="172846"/>
    <lineage>
        <taxon>Eukaryota</taxon>
        <taxon>Metazoa</taxon>
        <taxon>Ecdysozoa</taxon>
        <taxon>Arthropoda</taxon>
        <taxon>Chelicerata</taxon>
        <taxon>Arachnida</taxon>
        <taxon>Araneae</taxon>
        <taxon>Araneomorphae</taxon>
        <taxon>Entelegynae</taxon>
        <taxon>Araneoidea</taxon>
        <taxon>Araneidae</taxon>
        <taxon>Caerostris</taxon>
    </lineage>
</organism>
<feature type="region of interest" description="Disordered" evidence="1">
    <location>
        <begin position="174"/>
        <end position="219"/>
    </location>
</feature>
<feature type="region of interest" description="Disordered" evidence="1">
    <location>
        <begin position="408"/>
        <end position="448"/>
    </location>
</feature>